<evidence type="ECO:0008006" key="4">
    <source>
        <dbReference type="Google" id="ProtNLM"/>
    </source>
</evidence>
<dbReference type="OMA" id="MACFLDC"/>
<dbReference type="STRING" id="4558.A0A194YMY7"/>
<evidence type="ECO:0000256" key="1">
    <source>
        <dbReference type="SAM" id="MobiDB-lite"/>
    </source>
</evidence>
<sequence>MGCFLSCFRGGSDPSGDLRDPLVRESRLGDAFLNDEKKFDEATGKPDAVAAYGHGVDEELRREANYLKSCGTISQTPPEILDSVPINSEDADEANYLKSCGTISQTRPEILDSIQVNSEDAKECGDTPTNVQLMKDAVLLEENSSELLNSGEHDVSTCKEDIDEGTLGVGSETQSSLQDKPLYQNVRDQSTDSNDSPYPTPLVLRGDIQTPGTIYTAYKETSKPGKRTRASRQFIYPVLRPIENKMQWMELKAESPVLASNPPKRRNLSADYSEKAQQTFTSSTVTETESSEYVSFPIHDNCAVQIEVMSPDEPKDQNINQQQDEGEHLLEQSSEYGKRGVTSLSHWLKPSSADDESKCSPDDGNVGKETWYETSVSDVPIFPAFGFNWETDNPTPVLPKAWDGNGIPNTTTKYKEDQKVSWHATPFEERLLKVLSDEKPRHERKISGKLIHLEENAE</sequence>
<dbReference type="PANTHER" id="PTHR33318:SF15">
    <property type="entry name" value="OS02G0168300 PROTEIN"/>
    <property type="match status" value="1"/>
</dbReference>
<keyword evidence="3" id="KW-1185">Reference proteome</keyword>
<dbReference type="InterPro" id="IPR039300">
    <property type="entry name" value="JASON"/>
</dbReference>
<evidence type="ECO:0000313" key="3">
    <source>
        <dbReference type="Proteomes" id="UP000000768"/>
    </source>
</evidence>
<name>A0A194YMY7_SORBI</name>
<dbReference type="InParanoid" id="A0A194YMY7"/>
<dbReference type="Proteomes" id="UP000000768">
    <property type="component" value="Chromosome 4"/>
</dbReference>
<dbReference type="EMBL" id="CM000763">
    <property type="protein sequence ID" value="KXG29551.1"/>
    <property type="molecule type" value="Genomic_DNA"/>
</dbReference>
<feature type="compositionally biased region" description="Polar residues" evidence="1">
    <location>
        <begin position="186"/>
        <end position="197"/>
    </location>
</feature>
<dbReference type="eggNOG" id="ENOG502QUII">
    <property type="taxonomic scope" value="Eukaryota"/>
</dbReference>
<feature type="region of interest" description="Disordered" evidence="1">
    <location>
        <begin position="186"/>
        <end position="206"/>
    </location>
</feature>
<organism evidence="2 3">
    <name type="scientific">Sorghum bicolor</name>
    <name type="common">Sorghum</name>
    <name type="synonym">Sorghum vulgare</name>
    <dbReference type="NCBI Taxonomy" id="4558"/>
    <lineage>
        <taxon>Eukaryota</taxon>
        <taxon>Viridiplantae</taxon>
        <taxon>Streptophyta</taxon>
        <taxon>Embryophyta</taxon>
        <taxon>Tracheophyta</taxon>
        <taxon>Spermatophyta</taxon>
        <taxon>Magnoliopsida</taxon>
        <taxon>Liliopsida</taxon>
        <taxon>Poales</taxon>
        <taxon>Poaceae</taxon>
        <taxon>PACMAD clade</taxon>
        <taxon>Panicoideae</taxon>
        <taxon>Andropogonodae</taxon>
        <taxon>Andropogoneae</taxon>
        <taxon>Sorghinae</taxon>
        <taxon>Sorghum</taxon>
    </lineage>
</organism>
<reference evidence="3" key="2">
    <citation type="journal article" date="2018" name="Plant J.">
        <title>The Sorghum bicolor reference genome: improved assembly, gene annotations, a transcriptome atlas, and signatures of genome organization.</title>
        <authorList>
            <person name="McCormick R.F."/>
            <person name="Truong S.K."/>
            <person name="Sreedasyam A."/>
            <person name="Jenkins J."/>
            <person name="Shu S."/>
            <person name="Sims D."/>
            <person name="Kennedy M."/>
            <person name="Amirebrahimi M."/>
            <person name="Weers B.D."/>
            <person name="McKinley B."/>
            <person name="Mattison A."/>
            <person name="Morishige D.T."/>
            <person name="Grimwood J."/>
            <person name="Schmutz J."/>
            <person name="Mullet J.E."/>
        </authorList>
    </citation>
    <scope>NUCLEOTIDE SEQUENCE [LARGE SCALE GENOMIC DNA]</scope>
    <source>
        <strain evidence="3">cv. BTx623</strain>
    </source>
</reference>
<gene>
    <name evidence="2" type="ORF">SORBI_3004G053900</name>
</gene>
<proteinExistence type="predicted"/>
<reference evidence="2 3" key="1">
    <citation type="journal article" date="2009" name="Nature">
        <title>The Sorghum bicolor genome and the diversification of grasses.</title>
        <authorList>
            <person name="Paterson A.H."/>
            <person name="Bowers J.E."/>
            <person name="Bruggmann R."/>
            <person name="Dubchak I."/>
            <person name="Grimwood J."/>
            <person name="Gundlach H."/>
            <person name="Haberer G."/>
            <person name="Hellsten U."/>
            <person name="Mitros T."/>
            <person name="Poliakov A."/>
            <person name="Schmutz J."/>
            <person name="Spannagl M."/>
            <person name="Tang H."/>
            <person name="Wang X."/>
            <person name="Wicker T."/>
            <person name="Bharti A.K."/>
            <person name="Chapman J."/>
            <person name="Feltus F.A."/>
            <person name="Gowik U."/>
            <person name="Grigoriev I.V."/>
            <person name="Lyons E."/>
            <person name="Maher C.A."/>
            <person name="Martis M."/>
            <person name="Narechania A."/>
            <person name="Otillar R.P."/>
            <person name="Penning B.W."/>
            <person name="Salamov A.A."/>
            <person name="Wang Y."/>
            <person name="Zhang L."/>
            <person name="Carpita N.C."/>
            <person name="Freeling M."/>
            <person name="Gingle A.R."/>
            <person name="Hash C.T."/>
            <person name="Keller B."/>
            <person name="Klein P."/>
            <person name="Kresovich S."/>
            <person name="McCann M.C."/>
            <person name="Ming R."/>
            <person name="Peterson D.G."/>
            <person name="Mehboob-ur-Rahman"/>
            <person name="Ware D."/>
            <person name="Westhoff P."/>
            <person name="Mayer K.F."/>
            <person name="Messing J."/>
            <person name="Rokhsar D.S."/>
        </authorList>
    </citation>
    <scope>NUCLEOTIDE SEQUENCE [LARGE SCALE GENOMIC DNA]</scope>
    <source>
        <strain evidence="3">cv. BTx623</strain>
    </source>
</reference>
<dbReference type="AlphaFoldDB" id="A0A194YMY7"/>
<protein>
    <recommendedName>
        <fullName evidence="4">Protein JASON</fullName>
    </recommendedName>
</protein>
<dbReference type="OrthoDB" id="1932581at2759"/>
<dbReference type="GO" id="GO:0007142">
    <property type="term" value="P:male meiosis II"/>
    <property type="evidence" value="ECO:0007669"/>
    <property type="project" value="InterPro"/>
</dbReference>
<dbReference type="Gramene" id="KXG29551">
    <property type="protein sequence ID" value="KXG29551"/>
    <property type="gene ID" value="SORBI_3004G053900"/>
</dbReference>
<accession>A0A194YMY7</accession>
<evidence type="ECO:0000313" key="2">
    <source>
        <dbReference type="EMBL" id="KXG29551.1"/>
    </source>
</evidence>
<dbReference type="PANTHER" id="PTHR33318">
    <property type="entry name" value="ASPARTYL/GLUTAMYL-TRNA(ASN/GLN) AMIDOTRANSFERASE SUBUNIT"/>
    <property type="match status" value="1"/>
</dbReference>